<dbReference type="InterPro" id="IPR011527">
    <property type="entry name" value="ABC1_TM_dom"/>
</dbReference>
<dbReference type="PANTHER" id="PTHR24221">
    <property type="entry name" value="ATP-BINDING CASSETTE SUB-FAMILY B"/>
    <property type="match status" value="1"/>
</dbReference>
<feature type="domain" description="ABC transporter" evidence="10">
    <location>
        <begin position="515"/>
        <end position="750"/>
    </location>
</feature>
<dbReference type="Proteomes" id="UP000295097">
    <property type="component" value="Unassembled WGS sequence"/>
</dbReference>
<evidence type="ECO:0000256" key="5">
    <source>
        <dbReference type="ARBA" id="ARBA00022741"/>
    </source>
</evidence>
<dbReference type="Gene3D" id="1.20.1560.10">
    <property type="entry name" value="ABC transporter type 1, transmembrane domain"/>
    <property type="match status" value="1"/>
</dbReference>
<evidence type="ECO:0000259" key="10">
    <source>
        <dbReference type="PROSITE" id="PS50893"/>
    </source>
</evidence>
<name>A0A4R3NJ43_9HYPH</name>
<keyword evidence="5" id="KW-0547">Nucleotide-binding</keyword>
<feature type="transmembrane region" description="Helical" evidence="9">
    <location>
        <begin position="420"/>
        <end position="446"/>
    </location>
</feature>
<dbReference type="RefSeq" id="WP_132313375.1">
    <property type="nucleotide sequence ID" value="NZ_SMAR01000030.1"/>
</dbReference>
<feature type="domain" description="ABC transmembrane type-1" evidence="11">
    <location>
        <begin position="203"/>
        <end position="481"/>
    </location>
</feature>
<evidence type="ECO:0000256" key="8">
    <source>
        <dbReference type="ARBA" id="ARBA00023136"/>
    </source>
</evidence>
<dbReference type="NCBIfam" id="TIGR03375">
    <property type="entry name" value="type_I_sec_LssB"/>
    <property type="match status" value="1"/>
</dbReference>
<keyword evidence="7 9" id="KW-1133">Transmembrane helix</keyword>
<dbReference type="InterPro" id="IPR005074">
    <property type="entry name" value="Peptidase_C39"/>
</dbReference>
<dbReference type="SUPFAM" id="SSF52540">
    <property type="entry name" value="P-loop containing nucleoside triphosphate hydrolases"/>
    <property type="match status" value="1"/>
</dbReference>
<keyword evidence="8 9" id="KW-0472">Membrane</keyword>
<dbReference type="InterPro" id="IPR017750">
    <property type="entry name" value="ATPase_T1SS"/>
</dbReference>
<dbReference type="Gene3D" id="3.40.50.300">
    <property type="entry name" value="P-loop containing nucleotide triphosphate hydrolases"/>
    <property type="match status" value="1"/>
</dbReference>
<dbReference type="OrthoDB" id="9808328at2"/>
<dbReference type="GO" id="GO:0006508">
    <property type="term" value="P:proteolysis"/>
    <property type="evidence" value="ECO:0007669"/>
    <property type="project" value="InterPro"/>
</dbReference>
<evidence type="ECO:0000313" key="13">
    <source>
        <dbReference type="EMBL" id="TCT34761.1"/>
    </source>
</evidence>
<accession>A0A4R3NJ43</accession>
<dbReference type="CDD" id="cd18587">
    <property type="entry name" value="ABC_6TM_LapB_like"/>
    <property type="match status" value="1"/>
</dbReference>
<dbReference type="GO" id="GO:0005524">
    <property type="term" value="F:ATP binding"/>
    <property type="evidence" value="ECO:0007669"/>
    <property type="project" value="UniProtKB-KW"/>
</dbReference>
<dbReference type="SUPFAM" id="SSF90123">
    <property type="entry name" value="ABC transporter transmembrane region"/>
    <property type="match status" value="1"/>
</dbReference>
<dbReference type="GO" id="GO:0016887">
    <property type="term" value="F:ATP hydrolysis activity"/>
    <property type="evidence" value="ECO:0007669"/>
    <property type="project" value="InterPro"/>
</dbReference>
<dbReference type="GO" id="GO:0005886">
    <property type="term" value="C:plasma membrane"/>
    <property type="evidence" value="ECO:0007669"/>
    <property type="project" value="UniProtKB-SubCell"/>
</dbReference>
<gene>
    <name evidence="13" type="ORF">EDC90_10305</name>
</gene>
<dbReference type="PROSITE" id="PS50929">
    <property type="entry name" value="ABC_TM1F"/>
    <property type="match status" value="1"/>
</dbReference>
<comment type="caution">
    <text evidence="13">The sequence shown here is derived from an EMBL/GenBank/DDBJ whole genome shotgun (WGS) entry which is preliminary data.</text>
</comment>
<dbReference type="InterPro" id="IPR036640">
    <property type="entry name" value="ABC1_TM_sf"/>
</dbReference>
<proteinExistence type="predicted"/>
<evidence type="ECO:0000256" key="6">
    <source>
        <dbReference type="ARBA" id="ARBA00022840"/>
    </source>
</evidence>
<organism evidence="13 14">
    <name type="scientific">Martelella mediterranea</name>
    <dbReference type="NCBI Taxonomy" id="293089"/>
    <lineage>
        <taxon>Bacteria</taxon>
        <taxon>Pseudomonadati</taxon>
        <taxon>Pseudomonadota</taxon>
        <taxon>Alphaproteobacteria</taxon>
        <taxon>Hyphomicrobiales</taxon>
        <taxon>Aurantimonadaceae</taxon>
        <taxon>Martelella</taxon>
    </lineage>
</organism>
<dbReference type="Pfam" id="PF00664">
    <property type="entry name" value="ABC_membrane"/>
    <property type="match status" value="1"/>
</dbReference>
<sequence length="752" mass="82509">MSWQGGKLRAVRDDQGRAVRQARPARTAPGAMPLTMLSQAEIEKAVNGADLIDALLYFARLHDRPVTGAKLTTGLPRGEKGLALDLMGRAARRADLHFRLRRNFAFKRFSEAVLPAMLVLRDGRVCILLDISGGGQARMVFPELPEREVTMTAGQLEALYAGIAGFATPEQRSDERSSDYVVGQKRHWFWSRIAAYKWHFAEVAFAAGLANLLAIATSLYMRQIYDRVVPNLAFSTLWVLTIGVAIAITMEMIVRIVRAFLMDATGKELDQLMSRDVFAQAMGMRLDTRPKSTGSFVNQVREFDAVREFFTSSTIGTLTDIPFAFLFILVIWLLGGPVAFVLLAAVPLIVIPGLLAQWPLARYAEAHMKEGSIRNGLLVEAMTSAETVKAIEGEGRFQRLWEEYTWLLAKNGMRVRQLTATLGFSAGAVQQFAYVMVIVVGVYQIFKGEMTVGSMMACSILSSRALAPMTQLAGIFSRYQQMRTALSGIDRIMAAPVERQPSRAYVSRPNLTGHFKFDNLTFTYEENMEPALQTGALEVMPGIGTALLGANGSGKTTLLKVMAGLYQGQQGSLLVDGVDIRQIEPQDLRRAVGYLPQETRLFYGSLRDNLLLGLEERDDAELIAALAFCGSEHFVNEHPMGLDRMIGEGGIGVSGGQRQSVGLARLWLRDPPIVLLDEPTSAMDHALETRVLENLAQWAKGRTMVIATHRQSALALVENAIVMQRGRPVAKGRVDTVLAGLSAPPSGQSGGE</sequence>
<evidence type="ECO:0000256" key="4">
    <source>
        <dbReference type="ARBA" id="ARBA00022692"/>
    </source>
</evidence>
<evidence type="ECO:0000256" key="9">
    <source>
        <dbReference type="SAM" id="Phobius"/>
    </source>
</evidence>
<protein>
    <submittedName>
        <fullName evidence="13">ATP-binding cassette subfamily C protein LapB</fullName>
    </submittedName>
</protein>
<feature type="transmembrane region" description="Helical" evidence="9">
    <location>
        <begin position="309"/>
        <end position="334"/>
    </location>
</feature>
<keyword evidence="4 9" id="KW-0812">Transmembrane</keyword>
<dbReference type="InterPro" id="IPR003593">
    <property type="entry name" value="AAA+_ATPase"/>
</dbReference>
<evidence type="ECO:0000313" key="14">
    <source>
        <dbReference type="Proteomes" id="UP000295097"/>
    </source>
</evidence>
<keyword evidence="2" id="KW-0813">Transport</keyword>
<feature type="transmembrane region" description="Helical" evidence="9">
    <location>
        <begin position="200"/>
        <end position="220"/>
    </location>
</feature>
<comment type="subcellular location">
    <subcellularLocation>
        <location evidence="1">Cell membrane</location>
        <topology evidence="1">Multi-pass membrane protein</topology>
    </subcellularLocation>
</comment>
<evidence type="ECO:0000256" key="7">
    <source>
        <dbReference type="ARBA" id="ARBA00022989"/>
    </source>
</evidence>
<reference evidence="13 14" key="1">
    <citation type="submission" date="2019-03" db="EMBL/GenBank/DDBJ databases">
        <title>Freshwater and sediment microbial communities from various areas in North America, analyzing microbe dynamics in response to fracking.</title>
        <authorList>
            <person name="Lamendella R."/>
        </authorList>
    </citation>
    <scope>NUCLEOTIDE SEQUENCE [LARGE SCALE GENOMIC DNA]</scope>
    <source>
        <strain evidence="13 14">175.2</strain>
    </source>
</reference>
<dbReference type="InterPro" id="IPR003439">
    <property type="entry name" value="ABC_transporter-like_ATP-bd"/>
</dbReference>
<dbReference type="PROSITE" id="PS50893">
    <property type="entry name" value="ABC_TRANSPORTER_2"/>
    <property type="match status" value="1"/>
</dbReference>
<evidence type="ECO:0000259" key="12">
    <source>
        <dbReference type="PROSITE" id="PS50990"/>
    </source>
</evidence>
<dbReference type="PANTHER" id="PTHR24221:SF248">
    <property type="entry name" value="ABC TRANSPORTER TRANSMEMBRANE REGION"/>
    <property type="match status" value="1"/>
</dbReference>
<dbReference type="InterPro" id="IPR039421">
    <property type="entry name" value="Type_1_exporter"/>
</dbReference>
<dbReference type="SMART" id="SM00382">
    <property type="entry name" value="AAA"/>
    <property type="match status" value="1"/>
</dbReference>
<dbReference type="EMBL" id="SMAR01000030">
    <property type="protein sequence ID" value="TCT34761.1"/>
    <property type="molecule type" value="Genomic_DNA"/>
</dbReference>
<feature type="transmembrane region" description="Helical" evidence="9">
    <location>
        <begin position="340"/>
        <end position="360"/>
    </location>
</feature>
<keyword evidence="3" id="KW-1003">Cell membrane</keyword>
<evidence type="ECO:0000256" key="3">
    <source>
        <dbReference type="ARBA" id="ARBA00022475"/>
    </source>
</evidence>
<dbReference type="InterPro" id="IPR027417">
    <property type="entry name" value="P-loop_NTPase"/>
</dbReference>
<dbReference type="AlphaFoldDB" id="A0A4R3NJ43"/>
<dbReference type="GO" id="GO:0034040">
    <property type="term" value="F:ATPase-coupled lipid transmembrane transporter activity"/>
    <property type="evidence" value="ECO:0007669"/>
    <property type="project" value="TreeGrafter"/>
</dbReference>
<evidence type="ECO:0000256" key="1">
    <source>
        <dbReference type="ARBA" id="ARBA00004651"/>
    </source>
</evidence>
<evidence type="ECO:0000256" key="2">
    <source>
        <dbReference type="ARBA" id="ARBA00022448"/>
    </source>
</evidence>
<feature type="transmembrane region" description="Helical" evidence="9">
    <location>
        <begin position="232"/>
        <end position="254"/>
    </location>
</feature>
<feature type="domain" description="Peptidase C39" evidence="12">
    <location>
        <begin position="39"/>
        <end position="167"/>
    </location>
</feature>
<dbReference type="GO" id="GO:0140359">
    <property type="term" value="F:ABC-type transporter activity"/>
    <property type="evidence" value="ECO:0007669"/>
    <property type="project" value="InterPro"/>
</dbReference>
<keyword evidence="6 13" id="KW-0067">ATP-binding</keyword>
<evidence type="ECO:0000259" key="11">
    <source>
        <dbReference type="PROSITE" id="PS50929"/>
    </source>
</evidence>
<dbReference type="GO" id="GO:0008233">
    <property type="term" value="F:peptidase activity"/>
    <property type="evidence" value="ECO:0007669"/>
    <property type="project" value="InterPro"/>
</dbReference>
<keyword evidence="14" id="KW-1185">Reference proteome</keyword>
<dbReference type="Gene3D" id="3.90.70.10">
    <property type="entry name" value="Cysteine proteinases"/>
    <property type="match status" value="1"/>
</dbReference>
<dbReference type="FunFam" id="3.40.50.300:FF:000299">
    <property type="entry name" value="ABC transporter ATP-binding protein/permease"/>
    <property type="match status" value="1"/>
</dbReference>
<dbReference type="PROSITE" id="PS50990">
    <property type="entry name" value="PEPTIDASE_C39"/>
    <property type="match status" value="1"/>
</dbReference>
<dbReference type="Pfam" id="PF00005">
    <property type="entry name" value="ABC_tran"/>
    <property type="match status" value="1"/>
</dbReference>